<feature type="signal peptide" evidence="1">
    <location>
        <begin position="1"/>
        <end position="20"/>
    </location>
</feature>
<evidence type="ECO:0000313" key="2">
    <source>
        <dbReference type="EMBL" id="KAF2085993.1"/>
    </source>
</evidence>
<dbReference type="SUPFAM" id="SSF63829">
    <property type="entry name" value="Calcium-dependent phosphotriesterase"/>
    <property type="match status" value="2"/>
</dbReference>
<name>A0A9P4LYI6_9PEZI</name>
<dbReference type="OrthoDB" id="3625478at2759"/>
<dbReference type="EMBL" id="ML978727">
    <property type="protein sequence ID" value="KAF2085993.1"/>
    <property type="molecule type" value="Genomic_DNA"/>
</dbReference>
<protein>
    <submittedName>
        <fullName evidence="2">Calcium-dependent phosphotriesterase</fullName>
    </submittedName>
</protein>
<keyword evidence="3" id="KW-1185">Reference proteome</keyword>
<evidence type="ECO:0000256" key="1">
    <source>
        <dbReference type="SAM" id="SignalP"/>
    </source>
</evidence>
<dbReference type="Pfam" id="PF24684">
    <property type="entry name" value="Vgb_lyase"/>
    <property type="match status" value="1"/>
</dbReference>
<comment type="caution">
    <text evidence="2">The sequence shown here is derived from an EMBL/GenBank/DDBJ whole genome shotgun (WGS) entry which is preliminary data.</text>
</comment>
<dbReference type="AlphaFoldDB" id="A0A9P4LYI6"/>
<proteinExistence type="predicted"/>
<dbReference type="InterPro" id="IPR051344">
    <property type="entry name" value="Vgb"/>
</dbReference>
<dbReference type="PANTHER" id="PTHR40274:SF3">
    <property type="entry name" value="VIRGINIAMYCIN B LYASE"/>
    <property type="match status" value="1"/>
</dbReference>
<feature type="chain" id="PRO_5040129705" evidence="1">
    <location>
        <begin position="21"/>
        <end position="360"/>
    </location>
</feature>
<organism evidence="2 3">
    <name type="scientific">Saccharata proteae CBS 121410</name>
    <dbReference type="NCBI Taxonomy" id="1314787"/>
    <lineage>
        <taxon>Eukaryota</taxon>
        <taxon>Fungi</taxon>
        <taxon>Dikarya</taxon>
        <taxon>Ascomycota</taxon>
        <taxon>Pezizomycotina</taxon>
        <taxon>Dothideomycetes</taxon>
        <taxon>Dothideomycetes incertae sedis</taxon>
        <taxon>Botryosphaeriales</taxon>
        <taxon>Saccharataceae</taxon>
        <taxon>Saccharata</taxon>
    </lineage>
</organism>
<dbReference type="InterPro" id="IPR015943">
    <property type="entry name" value="WD40/YVTN_repeat-like_dom_sf"/>
</dbReference>
<gene>
    <name evidence="2" type="ORF">K490DRAFT_45408</name>
</gene>
<dbReference type="Proteomes" id="UP000799776">
    <property type="component" value="Unassembled WGS sequence"/>
</dbReference>
<reference evidence="2" key="1">
    <citation type="journal article" date="2020" name="Stud. Mycol.">
        <title>101 Dothideomycetes genomes: a test case for predicting lifestyles and emergence of pathogens.</title>
        <authorList>
            <person name="Haridas S."/>
            <person name="Albert R."/>
            <person name="Binder M."/>
            <person name="Bloem J."/>
            <person name="Labutti K."/>
            <person name="Salamov A."/>
            <person name="Andreopoulos B."/>
            <person name="Baker S."/>
            <person name="Barry K."/>
            <person name="Bills G."/>
            <person name="Bluhm B."/>
            <person name="Cannon C."/>
            <person name="Castanera R."/>
            <person name="Culley D."/>
            <person name="Daum C."/>
            <person name="Ezra D."/>
            <person name="Gonzalez J."/>
            <person name="Henrissat B."/>
            <person name="Kuo A."/>
            <person name="Liang C."/>
            <person name="Lipzen A."/>
            <person name="Lutzoni F."/>
            <person name="Magnuson J."/>
            <person name="Mondo S."/>
            <person name="Nolan M."/>
            <person name="Ohm R."/>
            <person name="Pangilinan J."/>
            <person name="Park H.-J."/>
            <person name="Ramirez L."/>
            <person name="Alfaro M."/>
            <person name="Sun H."/>
            <person name="Tritt A."/>
            <person name="Yoshinaga Y."/>
            <person name="Zwiers L.-H."/>
            <person name="Turgeon B."/>
            <person name="Goodwin S."/>
            <person name="Spatafora J."/>
            <person name="Crous P."/>
            <person name="Grigoriev I."/>
        </authorList>
    </citation>
    <scope>NUCLEOTIDE SEQUENCE</scope>
    <source>
        <strain evidence="2">CBS 121410</strain>
    </source>
</reference>
<accession>A0A9P4LYI6</accession>
<keyword evidence="1" id="KW-0732">Signal</keyword>
<sequence>MRLSTSFNLLSLSFLPSCLALPSSNTPANPFTFYNLPTPLSGPCDLCTGPDNAIWAQDILVDKLVRLDPLTGSVTEYDIPFTIPPLPASVIPSIAGRTAFSCAIRPGADGNIYAANGIRNQLVQLNLKTKQIKVFTPPPPNPAGNLQPFNDLWSGPTGMFSTQTTGNVINFFDYKTETFKTYTIPTVEGSPLSLIVASDGATWFTEFIGNKIGRLNASSGAVDEFPVPELLSGPAVIRVETERRFLWFTAITGNALGRIDMQTKEVAVFPNPNPASFPAEDTGPDCRGRVYFSTATQNVLNYYDPATEEFDTVRIPGSLLGVTMPVGLPPVVDIAINLGPGDAVWFTEATENRIGRYALS</sequence>
<dbReference type="Gene3D" id="2.130.10.10">
    <property type="entry name" value="YVTN repeat-like/Quinoprotein amine dehydrogenase"/>
    <property type="match status" value="2"/>
</dbReference>
<dbReference type="PANTHER" id="PTHR40274">
    <property type="entry name" value="VIRGINIAMYCIN B LYASE"/>
    <property type="match status" value="1"/>
</dbReference>
<evidence type="ECO:0000313" key="3">
    <source>
        <dbReference type="Proteomes" id="UP000799776"/>
    </source>
</evidence>